<organism evidence="2 3">
    <name type="scientific">Hymenobacter busanensis</name>
    <dbReference type="NCBI Taxonomy" id="2607656"/>
    <lineage>
        <taxon>Bacteria</taxon>
        <taxon>Pseudomonadati</taxon>
        <taxon>Bacteroidota</taxon>
        <taxon>Cytophagia</taxon>
        <taxon>Cytophagales</taxon>
        <taxon>Hymenobacteraceae</taxon>
        <taxon>Hymenobacter</taxon>
    </lineage>
</organism>
<comment type="caution">
    <text evidence="2">The sequence shown here is derived from an EMBL/GenBank/DDBJ whole genome shotgun (WGS) entry which is preliminary data.</text>
</comment>
<proteinExistence type="predicted"/>
<protein>
    <submittedName>
        <fullName evidence="2">Uncharacterized protein</fullName>
    </submittedName>
</protein>
<gene>
    <name evidence="2" type="ORF">F0P96_05045</name>
</gene>
<keyword evidence="1" id="KW-0175">Coiled coil</keyword>
<dbReference type="AlphaFoldDB" id="A0AA88K0R4"/>
<dbReference type="RefSeq" id="WP_151077740.1">
    <property type="nucleotide sequence ID" value="NZ_CP047647.1"/>
</dbReference>
<evidence type="ECO:0000256" key="1">
    <source>
        <dbReference type="SAM" id="Coils"/>
    </source>
</evidence>
<evidence type="ECO:0000313" key="3">
    <source>
        <dbReference type="Proteomes" id="UP000326380"/>
    </source>
</evidence>
<accession>A0AA88K0R4</accession>
<name>A0AA88K0R4_9BACT</name>
<reference evidence="2 3" key="1">
    <citation type="submission" date="2019-09" db="EMBL/GenBank/DDBJ databases">
        <title>Genome sequence of Hymenobacter sp. M3.</title>
        <authorList>
            <person name="Srinivasan S."/>
        </authorList>
    </citation>
    <scope>NUCLEOTIDE SEQUENCE [LARGE SCALE GENOMIC DNA]</scope>
    <source>
        <strain evidence="2 3">M3</strain>
    </source>
</reference>
<dbReference type="EMBL" id="VTWU01000002">
    <property type="protein sequence ID" value="KAA9338215.1"/>
    <property type="molecule type" value="Genomic_DNA"/>
</dbReference>
<sequence>MAYDVNTLKTRPQCLEAKDKLEAELDGYQNRNQNLDFQDRRDGRTDASTAQRLAKATSQVTYLTEQLANTGLSEKDRLRFEDQLDTATYQQKRLSRRATNAGGAEDFLAEVDADQVDAQVTLLSGAIAAVQARHDALPA</sequence>
<dbReference type="Proteomes" id="UP000326380">
    <property type="component" value="Unassembled WGS sequence"/>
</dbReference>
<keyword evidence="3" id="KW-1185">Reference proteome</keyword>
<evidence type="ECO:0000313" key="2">
    <source>
        <dbReference type="EMBL" id="KAA9338215.1"/>
    </source>
</evidence>
<feature type="coiled-coil region" evidence="1">
    <location>
        <begin position="11"/>
        <end position="38"/>
    </location>
</feature>